<name>A0A8H3LQP1_9GLOM</name>
<feature type="compositionally biased region" description="Polar residues" evidence="1">
    <location>
        <begin position="1"/>
        <end position="10"/>
    </location>
</feature>
<dbReference type="AlphaFoldDB" id="A0A8H3LQP1"/>
<comment type="caution">
    <text evidence="2">The sequence shown here is derived from an EMBL/GenBank/DDBJ whole genome shotgun (WGS) entry which is preliminary data.</text>
</comment>
<feature type="region of interest" description="Disordered" evidence="1">
    <location>
        <begin position="1"/>
        <end position="54"/>
    </location>
</feature>
<evidence type="ECO:0000313" key="3">
    <source>
        <dbReference type="Proteomes" id="UP000615446"/>
    </source>
</evidence>
<accession>A0A8H3LQP1</accession>
<sequence length="167" mass="19174">MENKFISQDALQKHKARENESSSKRKIRLANGVNGTDTRAQDSQLSQQDSQDRGTNICVKPNVLSESERKLLKKFCDKVDKFKHAHCPTCNEKFPSILKENNQYYFNITIDYEALQSLPIDSSIDDKLQDIAEESNFENKDDMITRFFVPILPPSDCEDVVIQNSLN</sequence>
<organism evidence="2 3">
    <name type="scientific">Rhizophagus clarus</name>
    <dbReference type="NCBI Taxonomy" id="94130"/>
    <lineage>
        <taxon>Eukaryota</taxon>
        <taxon>Fungi</taxon>
        <taxon>Fungi incertae sedis</taxon>
        <taxon>Mucoromycota</taxon>
        <taxon>Glomeromycotina</taxon>
        <taxon>Glomeromycetes</taxon>
        <taxon>Glomerales</taxon>
        <taxon>Glomeraceae</taxon>
        <taxon>Rhizophagus</taxon>
    </lineage>
</organism>
<proteinExistence type="predicted"/>
<gene>
    <name evidence="2" type="ORF">RCL2_001655600</name>
</gene>
<dbReference type="EMBL" id="BLAL01000191">
    <property type="protein sequence ID" value="GES89668.1"/>
    <property type="molecule type" value="Genomic_DNA"/>
</dbReference>
<protein>
    <submittedName>
        <fullName evidence="2">Uncharacterized protein</fullName>
    </submittedName>
</protein>
<reference evidence="2" key="1">
    <citation type="submission" date="2019-10" db="EMBL/GenBank/DDBJ databases">
        <title>Conservation and host-specific expression of non-tandemly repeated heterogenous ribosome RNA gene in arbuscular mycorrhizal fungi.</title>
        <authorList>
            <person name="Maeda T."/>
            <person name="Kobayashi Y."/>
            <person name="Nakagawa T."/>
            <person name="Ezawa T."/>
            <person name="Yamaguchi K."/>
            <person name="Bino T."/>
            <person name="Nishimoto Y."/>
            <person name="Shigenobu S."/>
            <person name="Kawaguchi M."/>
        </authorList>
    </citation>
    <scope>NUCLEOTIDE SEQUENCE</scope>
    <source>
        <strain evidence="2">HR1</strain>
    </source>
</reference>
<evidence type="ECO:0000313" key="2">
    <source>
        <dbReference type="EMBL" id="GES89668.1"/>
    </source>
</evidence>
<dbReference type="Proteomes" id="UP000615446">
    <property type="component" value="Unassembled WGS sequence"/>
</dbReference>
<evidence type="ECO:0000256" key="1">
    <source>
        <dbReference type="SAM" id="MobiDB-lite"/>
    </source>
</evidence>